<name>A0A5N6NZ85_9ASTR</name>
<protein>
    <submittedName>
        <fullName evidence="1">Uncharacterized protein</fullName>
    </submittedName>
</protein>
<organism evidence="1 2">
    <name type="scientific">Mikania micrantha</name>
    <name type="common">bitter vine</name>
    <dbReference type="NCBI Taxonomy" id="192012"/>
    <lineage>
        <taxon>Eukaryota</taxon>
        <taxon>Viridiplantae</taxon>
        <taxon>Streptophyta</taxon>
        <taxon>Embryophyta</taxon>
        <taxon>Tracheophyta</taxon>
        <taxon>Spermatophyta</taxon>
        <taxon>Magnoliopsida</taxon>
        <taxon>eudicotyledons</taxon>
        <taxon>Gunneridae</taxon>
        <taxon>Pentapetalae</taxon>
        <taxon>asterids</taxon>
        <taxon>campanulids</taxon>
        <taxon>Asterales</taxon>
        <taxon>Asteraceae</taxon>
        <taxon>Asteroideae</taxon>
        <taxon>Heliantheae alliance</taxon>
        <taxon>Eupatorieae</taxon>
        <taxon>Mikania</taxon>
    </lineage>
</organism>
<dbReference type="EMBL" id="SZYD01000008">
    <property type="protein sequence ID" value="KAD5507952.1"/>
    <property type="molecule type" value="Genomic_DNA"/>
</dbReference>
<keyword evidence="2" id="KW-1185">Reference proteome</keyword>
<accession>A0A5N6NZ85</accession>
<evidence type="ECO:0000313" key="1">
    <source>
        <dbReference type="EMBL" id="KAD5507952.1"/>
    </source>
</evidence>
<proteinExistence type="predicted"/>
<comment type="caution">
    <text evidence="1">The sequence shown here is derived from an EMBL/GenBank/DDBJ whole genome shotgun (WGS) entry which is preliminary data.</text>
</comment>
<sequence>MTMSSIVAATTSIKRVEALLSTKPRIFRSNPVNMTVGDLFSTLSAKSTKIIQAASDDDFEPTPPPPKSINIRPGIVCQTLGIPMGKVQLKEKKTPSIADPVVADF</sequence>
<dbReference type="Proteomes" id="UP000326396">
    <property type="component" value="Linkage Group LG16"/>
</dbReference>
<reference evidence="1 2" key="1">
    <citation type="submission" date="2019-05" db="EMBL/GenBank/DDBJ databases">
        <title>Mikania micrantha, genome provides insights into the molecular mechanism of rapid growth.</title>
        <authorList>
            <person name="Liu B."/>
        </authorList>
    </citation>
    <scope>NUCLEOTIDE SEQUENCE [LARGE SCALE GENOMIC DNA]</scope>
    <source>
        <strain evidence="1">NLD-2019</strain>
        <tissue evidence="1">Leaf</tissue>
    </source>
</reference>
<dbReference type="AlphaFoldDB" id="A0A5N6NZ85"/>
<dbReference type="OrthoDB" id="1749738at2759"/>
<gene>
    <name evidence="1" type="ORF">E3N88_15655</name>
</gene>
<evidence type="ECO:0000313" key="2">
    <source>
        <dbReference type="Proteomes" id="UP000326396"/>
    </source>
</evidence>